<evidence type="ECO:0000313" key="3">
    <source>
        <dbReference type="Proteomes" id="UP000528286"/>
    </source>
</evidence>
<name>A0A7W6NIS0_9HYPH</name>
<keyword evidence="2" id="KW-0238">DNA-binding</keyword>
<keyword evidence="1" id="KW-0175">Coiled coil</keyword>
<keyword evidence="3" id="KW-1185">Reference proteome</keyword>
<dbReference type="AlphaFoldDB" id="A0A7W6NIS0"/>
<reference evidence="2 3" key="1">
    <citation type="submission" date="2020-08" db="EMBL/GenBank/DDBJ databases">
        <title>Genomic Encyclopedia of Type Strains, Phase IV (KMG-IV): sequencing the most valuable type-strain genomes for metagenomic binning, comparative biology and taxonomic classification.</title>
        <authorList>
            <person name="Goeker M."/>
        </authorList>
    </citation>
    <scope>NUCLEOTIDE SEQUENCE [LARGE SCALE GENOMIC DNA]</scope>
    <source>
        <strain evidence="2 3">DSM 29853</strain>
    </source>
</reference>
<comment type="caution">
    <text evidence="2">The sequence shown here is derived from an EMBL/GenBank/DDBJ whole genome shotgun (WGS) entry which is preliminary data.</text>
</comment>
<gene>
    <name evidence="2" type="ORF">GGR23_000796</name>
</gene>
<proteinExistence type="predicted"/>
<dbReference type="GO" id="GO:0003677">
    <property type="term" value="F:DNA binding"/>
    <property type="evidence" value="ECO:0007669"/>
    <property type="project" value="UniProtKB-KW"/>
</dbReference>
<organism evidence="2 3">
    <name type="scientific">Gellertiella hungarica</name>
    <dbReference type="NCBI Taxonomy" id="1572859"/>
    <lineage>
        <taxon>Bacteria</taxon>
        <taxon>Pseudomonadati</taxon>
        <taxon>Pseudomonadota</taxon>
        <taxon>Alphaproteobacteria</taxon>
        <taxon>Hyphomicrobiales</taxon>
        <taxon>Rhizobiaceae</taxon>
        <taxon>Gellertiella</taxon>
    </lineage>
</organism>
<evidence type="ECO:0000313" key="2">
    <source>
        <dbReference type="EMBL" id="MBB4063635.1"/>
    </source>
</evidence>
<accession>A0A7W6NIS0</accession>
<feature type="coiled-coil region" evidence="1">
    <location>
        <begin position="183"/>
        <end position="258"/>
    </location>
</feature>
<protein>
    <submittedName>
        <fullName evidence="2">DNA-binding transcriptional MerR regulator</fullName>
    </submittedName>
</protein>
<dbReference type="Proteomes" id="UP000528286">
    <property type="component" value="Unassembled WGS sequence"/>
</dbReference>
<evidence type="ECO:0000256" key="1">
    <source>
        <dbReference type="SAM" id="Coils"/>
    </source>
</evidence>
<sequence>MTVTDEIKCCACEDNPKAPNIPCAICGSAALSAQPAGISRALMGKIIDEVFDGALEDASVIEDIYRVIVREAALSVQPAEAVKPLEWKEGASGTYTEVAESVFGHYSVWEIDGTGCWAPWKQGSGILVDGGIAGAKAAAQADYERRILSALTTPPTDLREENERLTESLRIAQGITDAAIEDYNDTLSRATTAEQRVKALEEENERLRQQVAELDGEAKEESLWRFWNGKARNLADALTTARSEITRLETASNAANREARMLAQAMHEQSYPHVAEWQMLDDTAGIITQISNMAAGIRDRATAAEASLSQAIKERDKAVEETREECAALIDVMLSETLWKTRDWARGALTIAARAIRRGRHLTVQEKAKNALEWIEGGEA</sequence>
<dbReference type="RefSeq" id="WP_183364812.1">
    <property type="nucleotide sequence ID" value="NZ_JACIEZ010000001.1"/>
</dbReference>
<dbReference type="EMBL" id="JACIEZ010000001">
    <property type="protein sequence ID" value="MBB4063635.1"/>
    <property type="molecule type" value="Genomic_DNA"/>
</dbReference>